<sequence length="332" mass="36163">MDKTDASQEPFSSSPAIPELHKSLLFSHSTGPFLTADETFQPVEPVRSRKWHYKKPQAPEPPPEVPAFTPEQLREYAADRLRTASSFEFTRSDDNFSPTPSYSSSGRLLPAANIRSSRPSAARMQTALPSESPATSAGALSPLDSPRLSTPALSYAATSPSLSRSQSDSGSPTEALALLNIGASNDYHGDHDGAPEPFQYAVQPRPLPPTLYTPPLMPQPPTSVDSTSAAANERTRGPRMTLDERCCAALDTVGVRRRGGVETLLSHVFGPAASDKTRKHAELFYSDPDKMSDVLDCWYDSPEGRQIMRSWMTKHAVHQENSPILCRTISAV</sequence>
<organism evidence="1 2">
    <name type="scientific">Auriscalpium vulgare</name>
    <dbReference type="NCBI Taxonomy" id="40419"/>
    <lineage>
        <taxon>Eukaryota</taxon>
        <taxon>Fungi</taxon>
        <taxon>Dikarya</taxon>
        <taxon>Basidiomycota</taxon>
        <taxon>Agaricomycotina</taxon>
        <taxon>Agaricomycetes</taxon>
        <taxon>Russulales</taxon>
        <taxon>Auriscalpiaceae</taxon>
        <taxon>Auriscalpium</taxon>
    </lineage>
</organism>
<protein>
    <submittedName>
        <fullName evidence="1">Uncharacterized protein</fullName>
    </submittedName>
</protein>
<name>A0ACB8R6G7_9AGAM</name>
<comment type="caution">
    <text evidence="1">The sequence shown here is derived from an EMBL/GenBank/DDBJ whole genome shotgun (WGS) entry which is preliminary data.</text>
</comment>
<dbReference type="Proteomes" id="UP000814033">
    <property type="component" value="Unassembled WGS sequence"/>
</dbReference>
<evidence type="ECO:0000313" key="2">
    <source>
        <dbReference type="Proteomes" id="UP000814033"/>
    </source>
</evidence>
<gene>
    <name evidence="1" type="ORF">FA95DRAFT_1612510</name>
</gene>
<evidence type="ECO:0000313" key="1">
    <source>
        <dbReference type="EMBL" id="KAI0039512.1"/>
    </source>
</evidence>
<accession>A0ACB8R6G7</accession>
<keyword evidence="2" id="KW-1185">Reference proteome</keyword>
<reference evidence="1" key="1">
    <citation type="submission" date="2021-02" db="EMBL/GenBank/DDBJ databases">
        <authorList>
            <consortium name="DOE Joint Genome Institute"/>
            <person name="Ahrendt S."/>
            <person name="Looney B.P."/>
            <person name="Miyauchi S."/>
            <person name="Morin E."/>
            <person name="Drula E."/>
            <person name="Courty P.E."/>
            <person name="Chicoki N."/>
            <person name="Fauchery L."/>
            <person name="Kohler A."/>
            <person name="Kuo A."/>
            <person name="Labutti K."/>
            <person name="Pangilinan J."/>
            <person name="Lipzen A."/>
            <person name="Riley R."/>
            <person name="Andreopoulos W."/>
            <person name="He G."/>
            <person name="Johnson J."/>
            <person name="Barry K.W."/>
            <person name="Grigoriev I.V."/>
            <person name="Nagy L."/>
            <person name="Hibbett D."/>
            <person name="Henrissat B."/>
            <person name="Matheny P.B."/>
            <person name="Labbe J."/>
            <person name="Martin F."/>
        </authorList>
    </citation>
    <scope>NUCLEOTIDE SEQUENCE</scope>
    <source>
        <strain evidence="1">FP105234-sp</strain>
    </source>
</reference>
<dbReference type="EMBL" id="MU276295">
    <property type="protein sequence ID" value="KAI0039512.1"/>
    <property type="molecule type" value="Genomic_DNA"/>
</dbReference>
<reference evidence="1" key="2">
    <citation type="journal article" date="2022" name="New Phytol.">
        <title>Evolutionary transition to the ectomycorrhizal habit in the genomes of a hyperdiverse lineage of mushroom-forming fungi.</title>
        <authorList>
            <person name="Looney B."/>
            <person name="Miyauchi S."/>
            <person name="Morin E."/>
            <person name="Drula E."/>
            <person name="Courty P.E."/>
            <person name="Kohler A."/>
            <person name="Kuo A."/>
            <person name="LaButti K."/>
            <person name="Pangilinan J."/>
            <person name="Lipzen A."/>
            <person name="Riley R."/>
            <person name="Andreopoulos W."/>
            <person name="He G."/>
            <person name="Johnson J."/>
            <person name="Nolan M."/>
            <person name="Tritt A."/>
            <person name="Barry K.W."/>
            <person name="Grigoriev I.V."/>
            <person name="Nagy L.G."/>
            <person name="Hibbett D."/>
            <person name="Henrissat B."/>
            <person name="Matheny P.B."/>
            <person name="Labbe J."/>
            <person name="Martin F.M."/>
        </authorList>
    </citation>
    <scope>NUCLEOTIDE SEQUENCE</scope>
    <source>
        <strain evidence="1">FP105234-sp</strain>
    </source>
</reference>
<proteinExistence type="predicted"/>